<dbReference type="GO" id="GO:0008237">
    <property type="term" value="F:metallopeptidase activity"/>
    <property type="evidence" value="ECO:0007669"/>
    <property type="project" value="UniProtKB-KW"/>
</dbReference>
<proteinExistence type="predicted"/>
<keyword evidence="1" id="KW-0472">Membrane</keyword>
<dbReference type="EMBL" id="JAIVFQ010000008">
    <property type="protein sequence ID" value="MCC5599182.1"/>
    <property type="molecule type" value="Genomic_DNA"/>
</dbReference>
<dbReference type="EC" id="3.4.24.-" evidence="3"/>
<gene>
    <name evidence="3" type="ORF">LC586_08120</name>
</gene>
<dbReference type="RefSeq" id="WP_233715513.1">
    <property type="nucleotide sequence ID" value="NZ_JAIVFQ010000008.1"/>
</dbReference>
<feature type="domain" description="CAAX prenyl protease 2/Lysostaphin resistance protein A-like" evidence="2">
    <location>
        <begin position="11"/>
        <end position="76"/>
    </location>
</feature>
<keyword evidence="1" id="KW-1133">Transmembrane helix</keyword>
<keyword evidence="3" id="KW-0645">Protease</keyword>
<sequence length="95" mass="10794">MTENVSISDQWLWGCLSLVIFVIYHPLEAITVYKAGFPTFINPVFLLLAALLGSFCIIIYFQTGSLWTSVVIHWIVVIVWLLFLGGYSKLSTHQE</sequence>
<feature type="transmembrane region" description="Helical" evidence="1">
    <location>
        <begin position="12"/>
        <end position="33"/>
    </location>
</feature>
<reference evidence="3 4" key="1">
    <citation type="journal article" date="2021" name="Microorganisms">
        <title>Genome Evolution of Filamentous Cyanobacterium Nostoc Species: From Facultative Symbiosis to Free Living.</title>
        <authorList>
            <person name="Huo D."/>
            <person name="Li H."/>
            <person name="Cai F."/>
            <person name="Guo X."/>
            <person name="Qiao Z."/>
            <person name="Wang W."/>
            <person name="Yu G."/>
            <person name="Li R."/>
        </authorList>
    </citation>
    <scope>NUCLEOTIDE SEQUENCE [LARGE SCALE GENOMIC DNA]</scope>
    <source>
        <strain evidence="3 4">CHAB 5714</strain>
    </source>
</reference>
<name>A0ABS8I6L8_9NOSO</name>
<organism evidence="3 4">
    <name type="scientific">Nostoc favosum CHAB5714</name>
    <dbReference type="NCBI Taxonomy" id="2780399"/>
    <lineage>
        <taxon>Bacteria</taxon>
        <taxon>Bacillati</taxon>
        <taxon>Cyanobacteriota</taxon>
        <taxon>Cyanophyceae</taxon>
        <taxon>Nostocales</taxon>
        <taxon>Nostocaceae</taxon>
        <taxon>Nostoc</taxon>
        <taxon>Nostoc favosum</taxon>
    </lineage>
</organism>
<feature type="transmembrane region" description="Helical" evidence="1">
    <location>
        <begin position="40"/>
        <end position="61"/>
    </location>
</feature>
<protein>
    <submittedName>
        <fullName evidence="3">CPBP family intramembrane metalloprotease</fullName>
        <ecNumber evidence="3">3.4.24.-</ecNumber>
    </submittedName>
</protein>
<evidence type="ECO:0000313" key="3">
    <source>
        <dbReference type="EMBL" id="MCC5599182.1"/>
    </source>
</evidence>
<dbReference type="Proteomes" id="UP001199525">
    <property type="component" value="Unassembled WGS sequence"/>
</dbReference>
<keyword evidence="3" id="KW-0378">Hydrolase</keyword>
<keyword evidence="1" id="KW-0812">Transmembrane</keyword>
<dbReference type="InterPro" id="IPR003675">
    <property type="entry name" value="Rce1/LyrA-like_dom"/>
</dbReference>
<dbReference type="Pfam" id="PF02517">
    <property type="entry name" value="Rce1-like"/>
    <property type="match status" value="1"/>
</dbReference>
<evidence type="ECO:0000313" key="4">
    <source>
        <dbReference type="Proteomes" id="UP001199525"/>
    </source>
</evidence>
<feature type="transmembrane region" description="Helical" evidence="1">
    <location>
        <begin position="67"/>
        <end position="87"/>
    </location>
</feature>
<evidence type="ECO:0000256" key="1">
    <source>
        <dbReference type="SAM" id="Phobius"/>
    </source>
</evidence>
<keyword evidence="4" id="KW-1185">Reference proteome</keyword>
<accession>A0ABS8I6L8</accession>
<comment type="caution">
    <text evidence="3">The sequence shown here is derived from an EMBL/GenBank/DDBJ whole genome shotgun (WGS) entry which is preliminary data.</text>
</comment>
<keyword evidence="3" id="KW-0482">Metalloprotease</keyword>
<evidence type="ECO:0000259" key="2">
    <source>
        <dbReference type="Pfam" id="PF02517"/>
    </source>
</evidence>